<organism evidence="1 2">
    <name type="scientific">Acaulospora colombiana</name>
    <dbReference type="NCBI Taxonomy" id="27376"/>
    <lineage>
        <taxon>Eukaryota</taxon>
        <taxon>Fungi</taxon>
        <taxon>Fungi incertae sedis</taxon>
        <taxon>Mucoromycota</taxon>
        <taxon>Glomeromycotina</taxon>
        <taxon>Glomeromycetes</taxon>
        <taxon>Diversisporales</taxon>
        <taxon>Acaulosporaceae</taxon>
        <taxon>Acaulospora</taxon>
    </lineage>
</organism>
<dbReference type="EMBL" id="CAJVPT010000972">
    <property type="protein sequence ID" value="CAG8454111.1"/>
    <property type="molecule type" value="Genomic_DNA"/>
</dbReference>
<evidence type="ECO:0000313" key="1">
    <source>
        <dbReference type="EMBL" id="CAG8454111.1"/>
    </source>
</evidence>
<protein>
    <submittedName>
        <fullName evidence="1">16155_t:CDS:1</fullName>
    </submittedName>
</protein>
<proteinExistence type="predicted"/>
<accession>A0ACA9K6A0</accession>
<gene>
    <name evidence="1" type="ORF">ACOLOM_LOCUS892</name>
</gene>
<sequence>MFEIINSSSEPSFCPKSLNTLYFMPSYLRNTPIDVYNKTAKDPIFLPSQWNPDDSSNYIEVTENGLGLRYIGTAYVGIDYGEFYPMVGLITTNESIEANFGGKPFKYDISFHAKIVFDHAIENDLRIEQEPPVDYSIDDIMPPQFYCDNCGAYY</sequence>
<keyword evidence="2" id="KW-1185">Reference proteome</keyword>
<dbReference type="Proteomes" id="UP000789525">
    <property type="component" value="Unassembled WGS sequence"/>
</dbReference>
<evidence type="ECO:0000313" key="2">
    <source>
        <dbReference type="Proteomes" id="UP000789525"/>
    </source>
</evidence>
<name>A0ACA9K6A0_9GLOM</name>
<comment type="caution">
    <text evidence="1">The sequence shown here is derived from an EMBL/GenBank/DDBJ whole genome shotgun (WGS) entry which is preliminary data.</text>
</comment>
<reference evidence="1" key="1">
    <citation type="submission" date="2021-06" db="EMBL/GenBank/DDBJ databases">
        <authorList>
            <person name="Kallberg Y."/>
            <person name="Tangrot J."/>
            <person name="Rosling A."/>
        </authorList>
    </citation>
    <scope>NUCLEOTIDE SEQUENCE</scope>
    <source>
        <strain evidence="1">CL356</strain>
    </source>
</reference>